<protein>
    <submittedName>
        <fullName evidence="1">Uncharacterized protein</fullName>
    </submittedName>
</protein>
<gene>
    <name evidence="1" type="ORF">BGW38_002286</name>
</gene>
<organism evidence="1 2">
    <name type="scientific">Lunasporangiospora selenospora</name>
    <dbReference type="NCBI Taxonomy" id="979761"/>
    <lineage>
        <taxon>Eukaryota</taxon>
        <taxon>Fungi</taxon>
        <taxon>Fungi incertae sedis</taxon>
        <taxon>Mucoromycota</taxon>
        <taxon>Mortierellomycotina</taxon>
        <taxon>Mortierellomycetes</taxon>
        <taxon>Mortierellales</taxon>
        <taxon>Mortierellaceae</taxon>
        <taxon>Lunasporangiospora</taxon>
    </lineage>
</organism>
<accession>A0A9P6KI58</accession>
<evidence type="ECO:0000313" key="1">
    <source>
        <dbReference type="EMBL" id="KAF9585460.1"/>
    </source>
</evidence>
<reference evidence="1" key="1">
    <citation type="journal article" date="2020" name="Fungal Divers.">
        <title>Resolving the Mortierellaceae phylogeny through synthesis of multi-gene phylogenetics and phylogenomics.</title>
        <authorList>
            <person name="Vandepol N."/>
            <person name="Liber J."/>
            <person name="Desiro A."/>
            <person name="Na H."/>
            <person name="Kennedy M."/>
            <person name="Barry K."/>
            <person name="Grigoriev I.V."/>
            <person name="Miller A.N."/>
            <person name="O'Donnell K."/>
            <person name="Stajich J.E."/>
            <person name="Bonito G."/>
        </authorList>
    </citation>
    <scope>NUCLEOTIDE SEQUENCE</scope>
    <source>
        <strain evidence="1">KOD1015</strain>
    </source>
</reference>
<dbReference type="OrthoDB" id="294702at2759"/>
<evidence type="ECO:0000313" key="2">
    <source>
        <dbReference type="Proteomes" id="UP000780801"/>
    </source>
</evidence>
<sequence length="235" mass="25654">MAPWVPFSECPETTSRSFKFLKHVPRGLVWAVTSSMNHIGSVILSSSNALSGTKAQLDDDFVAAESKRGKENSGRRRDIDGIEEFLDPYVVQFQEAFDKVLLPALAQDVNRQHSNGYNAEIQMCVADAGFDFADVKVPPGVDIYAYCGHLDTMVPIEASRELGHRCGWDMNEFKYTGHGGPRMLMTALEDYALAIAVTPRRPGSSKGHMRTGNGNAVAIEGTLSTDIVSDTVTVP</sequence>
<dbReference type="Proteomes" id="UP000780801">
    <property type="component" value="Unassembled WGS sequence"/>
</dbReference>
<proteinExistence type="predicted"/>
<name>A0A9P6KI58_9FUNG</name>
<dbReference type="EMBL" id="JAABOA010000179">
    <property type="protein sequence ID" value="KAF9585460.1"/>
    <property type="molecule type" value="Genomic_DNA"/>
</dbReference>
<dbReference type="AlphaFoldDB" id="A0A9P6KI58"/>
<keyword evidence="2" id="KW-1185">Reference proteome</keyword>
<comment type="caution">
    <text evidence="1">The sequence shown here is derived from an EMBL/GenBank/DDBJ whole genome shotgun (WGS) entry which is preliminary data.</text>
</comment>